<dbReference type="GeneID" id="104733961"/>
<dbReference type="Proteomes" id="UP000694864">
    <property type="component" value="Chromosome 12"/>
</dbReference>
<accession>A0ABM1QR41</accession>
<feature type="compositionally biased region" description="Polar residues" evidence="1">
    <location>
        <begin position="127"/>
        <end position="139"/>
    </location>
</feature>
<evidence type="ECO:0000259" key="2">
    <source>
        <dbReference type="Pfam" id="PF13456"/>
    </source>
</evidence>
<dbReference type="InterPro" id="IPR002156">
    <property type="entry name" value="RNaseH_domain"/>
</dbReference>
<dbReference type="PANTHER" id="PTHR34146">
    <property type="entry name" value="POLYNUCLEOTIDYL TRANSFERASE, RIBONUCLEASE H-LIKE SUPERFAMILY PROTEIN-RELATED"/>
    <property type="match status" value="1"/>
</dbReference>
<dbReference type="SUPFAM" id="SSF53098">
    <property type="entry name" value="Ribonuclease H-like"/>
    <property type="match status" value="1"/>
</dbReference>
<reference evidence="4" key="1">
    <citation type="journal article" date="2014" name="Nat. Commun.">
        <title>The emerging biofuel crop Camelina sativa retains a highly undifferentiated hexaploid genome structure.</title>
        <authorList>
            <person name="Kagale S."/>
            <person name="Koh C."/>
            <person name="Nixon J."/>
            <person name="Bollina V."/>
            <person name="Clarke W.E."/>
            <person name="Tuteja R."/>
            <person name="Spillane C."/>
            <person name="Robinson S.J."/>
            <person name="Links M.G."/>
            <person name="Clarke C."/>
            <person name="Higgins E.E."/>
            <person name="Huebert T."/>
            <person name="Sharpe A.G."/>
            <person name="Parkin I.A."/>
        </authorList>
    </citation>
    <scope>NUCLEOTIDE SEQUENCE [LARGE SCALE GENOMIC DNA]</scope>
    <source>
        <strain evidence="4">cv. DH55</strain>
    </source>
</reference>
<evidence type="ECO:0000313" key="4">
    <source>
        <dbReference type="Proteomes" id="UP000694864"/>
    </source>
</evidence>
<dbReference type="CDD" id="cd06222">
    <property type="entry name" value="RNase_H_like"/>
    <property type="match status" value="1"/>
</dbReference>
<gene>
    <name evidence="5" type="primary">LOC104733961</name>
</gene>
<sequence>MATTANLRRRGLGCDIECAICGGEEETINHALFLCPPARQVWGLSHFPTSSGCFPSNSVYDNMDSLFWRFQDIPSIDVFPWILWYIWKARNDKLFSNLDSNPVAILQIAEEESKLWSSAQEEPPGTFPQSDPRSLSRSRVPTSNVVREYGSSHRCFVDGSWKVTDQFMGRGWYCISPDGESPTMGASNSRRSLSPLHAEVEALIWAMRCMIGAEKEKVVFLTDCSNLVKMVSSPSEWPAFKTYLDAIEEDKEEFISFAVVQIPRSQNGRAHKLARRARVESLPITYVNNFPSNRLV</sequence>
<name>A0ABM1QR41_CAMSA</name>
<dbReference type="Pfam" id="PF13456">
    <property type="entry name" value="RVT_3"/>
    <property type="match status" value="1"/>
</dbReference>
<feature type="region of interest" description="Disordered" evidence="1">
    <location>
        <begin position="117"/>
        <end position="139"/>
    </location>
</feature>
<dbReference type="Pfam" id="PF13966">
    <property type="entry name" value="zf-RVT"/>
    <property type="match status" value="1"/>
</dbReference>
<organism evidence="4 5">
    <name type="scientific">Camelina sativa</name>
    <name type="common">False flax</name>
    <name type="synonym">Myagrum sativum</name>
    <dbReference type="NCBI Taxonomy" id="90675"/>
    <lineage>
        <taxon>Eukaryota</taxon>
        <taxon>Viridiplantae</taxon>
        <taxon>Streptophyta</taxon>
        <taxon>Embryophyta</taxon>
        <taxon>Tracheophyta</taxon>
        <taxon>Spermatophyta</taxon>
        <taxon>Magnoliopsida</taxon>
        <taxon>eudicotyledons</taxon>
        <taxon>Gunneridae</taxon>
        <taxon>Pentapetalae</taxon>
        <taxon>rosids</taxon>
        <taxon>malvids</taxon>
        <taxon>Brassicales</taxon>
        <taxon>Brassicaceae</taxon>
        <taxon>Camelineae</taxon>
        <taxon>Camelina</taxon>
    </lineage>
</organism>
<dbReference type="InterPro" id="IPR044730">
    <property type="entry name" value="RNase_H-like_dom_plant"/>
</dbReference>
<evidence type="ECO:0000256" key="1">
    <source>
        <dbReference type="SAM" id="MobiDB-lite"/>
    </source>
</evidence>
<reference evidence="5" key="2">
    <citation type="submission" date="2025-08" db="UniProtKB">
        <authorList>
            <consortium name="RefSeq"/>
        </authorList>
    </citation>
    <scope>IDENTIFICATION</scope>
    <source>
        <tissue evidence="5">Leaf</tissue>
    </source>
</reference>
<keyword evidence="4" id="KW-1185">Reference proteome</keyword>
<dbReference type="InterPro" id="IPR012337">
    <property type="entry name" value="RNaseH-like_sf"/>
</dbReference>
<feature type="domain" description="Reverse transcriptase zinc-binding" evidence="3">
    <location>
        <begin position="2"/>
        <end position="42"/>
    </location>
</feature>
<dbReference type="PANTHER" id="PTHR34146:SF3">
    <property type="entry name" value="POLYNUCLEOTIDYL TRANSFERASE, RIBONUCLEASE H-LIKE SUPERFAMILY PROTEIN"/>
    <property type="match status" value="1"/>
</dbReference>
<dbReference type="InterPro" id="IPR036397">
    <property type="entry name" value="RNaseH_sf"/>
</dbReference>
<evidence type="ECO:0000259" key="3">
    <source>
        <dbReference type="Pfam" id="PF13966"/>
    </source>
</evidence>
<feature type="domain" description="RNase H type-1" evidence="2">
    <location>
        <begin position="157"/>
        <end position="277"/>
    </location>
</feature>
<dbReference type="InterPro" id="IPR026960">
    <property type="entry name" value="RVT-Znf"/>
</dbReference>
<protein>
    <submittedName>
        <fullName evidence="5">Uncharacterized protein LOC104733961</fullName>
    </submittedName>
</protein>
<evidence type="ECO:0000313" key="5">
    <source>
        <dbReference type="RefSeq" id="XP_019089229.1"/>
    </source>
</evidence>
<proteinExistence type="predicted"/>
<dbReference type="Gene3D" id="3.30.420.10">
    <property type="entry name" value="Ribonuclease H-like superfamily/Ribonuclease H"/>
    <property type="match status" value="1"/>
</dbReference>
<dbReference type="RefSeq" id="XP_019089229.1">
    <property type="nucleotide sequence ID" value="XM_019233684.1"/>
</dbReference>